<dbReference type="EMBL" id="MH681882">
    <property type="protein sequence ID" value="QDX17606.1"/>
    <property type="molecule type" value="Genomic_DNA"/>
</dbReference>
<organism evidence="2">
    <name type="scientific">Haslea nusantara</name>
    <dbReference type="NCBI Taxonomy" id="2600302"/>
    <lineage>
        <taxon>Eukaryota</taxon>
        <taxon>Sar</taxon>
        <taxon>Stramenopiles</taxon>
        <taxon>Ochrophyta</taxon>
        <taxon>Bacillariophyta</taxon>
        <taxon>Bacillariophyceae</taxon>
        <taxon>Bacillariophycidae</taxon>
        <taxon>Naviculales</taxon>
        <taxon>Naviculaceae</taxon>
        <taxon>Haslea</taxon>
    </lineage>
</organism>
<sequence>MAQFDVMILFILTYNLLFILYAYYFFNITEYIPYYTETKKFRNKIGVTLNTLKSISNANLYLQIVDFKYFKKFHV</sequence>
<reference evidence="2" key="1">
    <citation type="journal article" date="2019" name="Plant Ecol Evol">
        <title>Haslea nusantara (Bacillariophyceae), a new blue diatom from the Java Sea, Indonesia: morphology, biometry and molecular characterization.</title>
        <authorList>
            <person name="Prasetiya F.S."/>
            <person name="Gastineau R."/>
            <person name="Poulin M."/>
            <person name="Lemieux C."/>
            <person name="Turmel M."/>
            <person name="Syakti A.D."/>
            <person name="Hardivillier Y."/>
            <person name="Widowati I."/>
            <person name="Risjani Y."/>
            <person name="Iskandar I."/>
            <person name="Subroto T."/>
            <person name="Falaise C."/>
            <person name="Arsad S."/>
            <person name="Safitri I."/>
            <person name="Mouget J.-L."/>
            <person name="Leignel V."/>
        </authorList>
    </citation>
    <scope>NUCLEOTIDE SEQUENCE</scope>
</reference>
<dbReference type="RefSeq" id="YP_009687999.1">
    <property type="nucleotide sequence ID" value="NC_044492.1"/>
</dbReference>
<evidence type="ECO:0000313" key="2">
    <source>
        <dbReference type="EMBL" id="QDX17606.1"/>
    </source>
</evidence>
<dbReference type="GeneID" id="41663694"/>
<protein>
    <submittedName>
        <fullName evidence="2">ATP synthase F0 subunit 8</fullName>
    </submittedName>
</protein>
<keyword evidence="1" id="KW-0812">Transmembrane</keyword>
<evidence type="ECO:0000256" key="1">
    <source>
        <dbReference type="SAM" id="Phobius"/>
    </source>
</evidence>
<gene>
    <name evidence="2" type="primary">atp8</name>
</gene>
<geneLocation type="mitochondrion" evidence="2"/>
<proteinExistence type="predicted"/>
<keyword evidence="1" id="KW-1133">Transmembrane helix</keyword>
<accession>A0A5B8H916</accession>
<keyword evidence="1" id="KW-0472">Membrane</keyword>
<feature type="transmembrane region" description="Helical" evidence="1">
    <location>
        <begin position="6"/>
        <end position="26"/>
    </location>
</feature>
<keyword evidence="2" id="KW-0496">Mitochondrion</keyword>
<dbReference type="AlphaFoldDB" id="A0A5B8H916"/>
<name>A0A5B8H916_9STRA</name>